<dbReference type="FunFam" id="1.10.8.10:FF:000077">
    <property type="entry name" value="Ubiquilin like"/>
    <property type="match status" value="1"/>
</dbReference>
<organism evidence="5 6">
    <name type="scientific">Mesocricetus auratus</name>
    <name type="common">Golden hamster</name>
    <dbReference type="NCBI Taxonomy" id="10036"/>
    <lineage>
        <taxon>Eukaryota</taxon>
        <taxon>Metazoa</taxon>
        <taxon>Chordata</taxon>
        <taxon>Craniata</taxon>
        <taxon>Vertebrata</taxon>
        <taxon>Euteleostomi</taxon>
        <taxon>Mammalia</taxon>
        <taxon>Eutheria</taxon>
        <taxon>Euarchontoglires</taxon>
        <taxon>Glires</taxon>
        <taxon>Rodentia</taxon>
        <taxon>Myomorpha</taxon>
        <taxon>Muroidea</taxon>
        <taxon>Cricetidae</taxon>
        <taxon>Cricetinae</taxon>
        <taxon>Mesocricetus</taxon>
    </lineage>
</organism>
<dbReference type="InterPro" id="IPR029071">
    <property type="entry name" value="Ubiquitin-like_domsf"/>
</dbReference>
<feature type="domain" description="Ubiquitin-like" evidence="4">
    <location>
        <begin position="31"/>
        <end position="105"/>
    </location>
</feature>
<dbReference type="CTD" id="143630"/>
<dbReference type="SUPFAM" id="SSF46934">
    <property type="entry name" value="UBA-like"/>
    <property type="match status" value="1"/>
</dbReference>
<sequence>MPHIISRTPRMPQSRCPAGVSEDGNISPSVIRVIVKTSGNQNNFTVAGDTSVEQFKEKLSAHFKCQMDQLVLVFMGRLLKDHDILSQRGITDGHTIHVVIKSKHGSRSLAHSFRNLLTKHPSHQDRSIKGNSSRICQSAGMCQTKVESSLLTESDAPKVGTQNPEVDSPEHVAQILENLCVQRMLSNMDFMRQLISEHPDIQELIQQNTEVSHLLDNSDILCQTLELVRHLAIIQEIMQINQPAQNLEHPPNPQPYLGLETIPNGNNALGQSYDFNDQTLNGMQDLLGGNSFTALLTGQVLEQVQTPSLSVPPSGEQWNQPPNAQVIYANSCGLSSITPTNSTLNNANHASRENPVTVTTKGESRVGAVQQPAGVPALPSTAVTQELQEDGKDTTLPLGSSDQWLEEDLQQSDEQTSSQITGGMIQLLRNYPHMAAQMLLLMNMPQQNEQWRQQSPTSLQSSQLSDLLLALANPKTSQAILQIEHGLQLLATEAPILLPCIEPYLWGLGWLPPSSCNYPDAVPWTLNVPDMAEPQWPECCPKSGTVLQSVQPPSGDPSHSLQAPEVHFSKQMEHLQAMGFVNYNANLQALIATDGDTNAAIHKLKKSQGS</sequence>
<evidence type="ECO:0000259" key="3">
    <source>
        <dbReference type="PROSITE" id="PS50030"/>
    </source>
</evidence>
<dbReference type="Gene3D" id="3.10.20.90">
    <property type="entry name" value="Phosphatidylinositol 3-kinase Catalytic Subunit, Chain A, domain 1"/>
    <property type="match status" value="1"/>
</dbReference>
<dbReference type="PANTHER" id="PTHR10677">
    <property type="entry name" value="UBIQUILIN"/>
    <property type="match status" value="1"/>
</dbReference>
<dbReference type="InterPro" id="IPR015940">
    <property type="entry name" value="UBA"/>
</dbReference>
<dbReference type="SUPFAM" id="SSF54236">
    <property type="entry name" value="Ubiquitin-like"/>
    <property type="match status" value="1"/>
</dbReference>
<evidence type="ECO:0000256" key="1">
    <source>
        <dbReference type="ARBA" id="ARBA00074668"/>
    </source>
</evidence>
<dbReference type="PROSITE" id="PS50053">
    <property type="entry name" value="UBIQUITIN_2"/>
    <property type="match status" value="1"/>
</dbReference>
<dbReference type="Proteomes" id="UP000886700">
    <property type="component" value="Unplaced"/>
</dbReference>
<dbReference type="InterPro" id="IPR015496">
    <property type="entry name" value="Ubiquilin"/>
</dbReference>
<dbReference type="eggNOG" id="KOG0010">
    <property type="taxonomic scope" value="Eukaryota"/>
</dbReference>
<dbReference type="AlphaFoldDB" id="A0A1U7QWD3"/>
<dbReference type="PANTHER" id="PTHR10677:SF9">
    <property type="entry name" value="UBIQUILIN-LIKE PROTEIN"/>
    <property type="match status" value="1"/>
</dbReference>
<evidence type="ECO:0000259" key="4">
    <source>
        <dbReference type="PROSITE" id="PS50053"/>
    </source>
</evidence>
<accession>A0A1U7QWD3</accession>
<evidence type="ECO:0000256" key="2">
    <source>
        <dbReference type="SAM" id="MobiDB-lite"/>
    </source>
</evidence>
<dbReference type="SMART" id="SM00213">
    <property type="entry name" value="UBQ"/>
    <property type="match status" value="1"/>
</dbReference>
<dbReference type="InterPro" id="IPR000626">
    <property type="entry name" value="Ubiquitin-like_dom"/>
</dbReference>
<dbReference type="OrthoDB" id="267397at2759"/>
<keyword evidence="5" id="KW-1185">Reference proteome</keyword>
<feature type="domain" description="UBA" evidence="3">
    <location>
        <begin position="562"/>
        <end position="607"/>
    </location>
</feature>
<dbReference type="Pfam" id="PF23195">
    <property type="entry name" value="UBQLN1"/>
    <property type="match status" value="1"/>
</dbReference>
<dbReference type="KEGG" id="maua:101844353"/>
<dbReference type="CDD" id="cd14399">
    <property type="entry name" value="UBA_PLICs"/>
    <property type="match status" value="1"/>
</dbReference>
<name>A0A1U7QWD3_MESAU</name>
<protein>
    <recommendedName>
        <fullName evidence="1">Ubiquilin-like protein</fullName>
    </recommendedName>
</protein>
<reference evidence="6" key="1">
    <citation type="submission" date="2025-08" db="UniProtKB">
        <authorList>
            <consortium name="RefSeq"/>
        </authorList>
    </citation>
    <scope>IDENTIFICATION</scope>
    <source>
        <tissue evidence="6">Liver</tissue>
    </source>
</reference>
<dbReference type="GO" id="GO:0005829">
    <property type="term" value="C:cytosol"/>
    <property type="evidence" value="ECO:0007669"/>
    <property type="project" value="TreeGrafter"/>
</dbReference>
<evidence type="ECO:0000313" key="6">
    <source>
        <dbReference type="RefSeq" id="XP_005087331.1"/>
    </source>
</evidence>
<dbReference type="FunFam" id="3.10.20.90:FF:000095">
    <property type="entry name" value="Ubiquilin 4"/>
    <property type="match status" value="1"/>
</dbReference>
<dbReference type="RefSeq" id="XP_005087331.1">
    <property type="nucleotide sequence ID" value="XM_005087274.4"/>
</dbReference>
<dbReference type="GO" id="GO:0031593">
    <property type="term" value="F:polyubiquitin modification-dependent protein binding"/>
    <property type="evidence" value="ECO:0007669"/>
    <property type="project" value="TreeGrafter"/>
</dbReference>
<dbReference type="InterPro" id="IPR009060">
    <property type="entry name" value="UBA-like_sf"/>
</dbReference>
<dbReference type="GeneID" id="101844353"/>
<dbReference type="Gene3D" id="1.10.8.10">
    <property type="entry name" value="DNA helicase RuvA subunit, C-terminal domain"/>
    <property type="match status" value="1"/>
</dbReference>
<feature type="region of interest" description="Disordered" evidence="2">
    <location>
        <begin position="1"/>
        <end position="23"/>
    </location>
</feature>
<dbReference type="GO" id="GO:0006511">
    <property type="term" value="P:ubiquitin-dependent protein catabolic process"/>
    <property type="evidence" value="ECO:0007669"/>
    <property type="project" value="TreeGrafter"/>
</dbReference>
<dbReference type="Pfam" id="PF00240">
    <property type="entry name" value="ubiquitin"/>
    <property type="match status" value="1"/>
</dbReference>
<evidence type="ECO:0000313" key="5">
    <source>
        <dbReference type="Proteomes" id="UP000886700"/>
    </source>
</evidence>
<proteinExistence type="predicted"/>
<dbReference type="PROSITE" id="PS50030">
    <property type="entry name" value="UBA"/>
    <property type="match status" value="1"/>
</dbReference>
<gene>
    <name evidence="6" type="primary">Ubqlnl</name>
</gene>